<evidence type="ECO:0000313" key="2">
    <source>
        <dbReference type="EMBL" id="PNE39905.1"/>
    </source>
</evidence>
<accession>A0A2N8PFV0</accession>
<keyword evidence="3" id="KW-1185">Reference proteome</keyword>
<protein>
    <submittedName>
        <fullName evidence="2">Uncharacterized protein</fullName>
    </submittedName>
</protein>
<feature type="region of interest" description="Disordered" evidence="1">
    <location>
        <begin position="1"/>
        <end position="23"/>
    </location>
</feature>
<dbReference type="AlphaFoldDB" id="A0A2N8PFV0"/>
<gene>
    <name evidence="2" type="ORF">AOB60_02010</name>
</gene>
<organism evidence="2 3">
    <name type="scientific">Streptomyces noursei</name>
    <name type="common">Streptomyces albulus</name>
    <dbReference type="NCBI Taxonomy" id="1971"/>
    <lineage>
        <taxon>Bacteria</taxon>
        <taxon>Bacillati</taxon>
        <taxon>Actinomycetota</taxon>
        <taxon>Actinomycetes</taxon>
        <taxon>Kitasatosporales</taxon>
        <taxon>Streptomycetaceae</taxon>
        <taxon>Streptomyces</taxon>
    </lineage>
</organism>
<evidence type="ECO:0000313" key="3">
    <source>
        <dbReference type="Proteomes" id="UP000236047"/>
    </source>
</evidence>
<proteinExistence type="predicted"/>
<reference evidence="3" key="1">
    <citation type="submission" date="2015-09" db="EMBL/GenBank/DDBJ databases">
        <authorList>
            <person name="Graham D.E."/>
            <person name="Mahan K.M."/>
            <person name="Klingeman D.M."/>
            <person name="Fida T."/>
            <person name="Giannone R.J."/>
            <person name="Hettich R.L."/>
            <person name="Parry R.J."/>
            <person name="Spain J.C."/>
        </authorList>
    </citation>
    <scope>NUCLEOTIDE SEQUENCE [LARGE SCALE GENOMIC DNA]</scope>
    <source>
        <strain evidence="3">JCM 4701</strain>
    </source>
</reference>
<dbReference type="EMBL" id="LJSN01000002">
    <property type="protein sequence ID" value="PNE39905.1"/>
    <property type="molecule type" value="Genomic_DNA"/>
</dbReference>
<comment type="caution">
    <text evidence="2">The sequence shown here is derived from an EMBL/GenBank/DDBJ whole genome shotgun (WGS) entry which is preliminary data.</text>
</comment>
<evidence type="ECO:0000256" key="1">
    <source>
        <dbReference type="SAM" id="MobiDB-lite"/>
    </source>
</evidence>
<dbReference type="Proteomes" id="UP000236047">
    <property type="component" value="Unassembled WGS sequence"/>
</dbReference>
<name>A0A2N8PFV0_STRNR</name>
<sequence>MPLASVERFIPPLRRSTGGGPATWPPQGALVSPADGQIAQLQADEAVVGIEHEQFQSFGTPRP</sequence>